<evidence type="ECO:0000259" key="6">
    <source>
        <dbReference type="PROSITE" id="PS50893"/>
    </source>
</evidence>
<dbReference type="CDD" id="cd03220">
    <property type="entry name" value="ABC_KpsT_Wzt"/>
    <property type="match status" value="1"/>
</dbReference>
<comment type="similarity">
    <text evidence="1">Belongs to the ABC transporter superfamily.</text>
</comment>
<reference evidence="7 8" key="1">
    <citation type="submission" date="2021-03" db="EMBL/GenBank/DDBJ databases">
        <title>Genomic Encyclopedia of Type Strains, Phase IV (KMG-IV): sequencing the most valuable type-strain genomes for metagenomic binning, comparative biology and taxonomic classification.</title>
        <authorList>
            <person name="Goeker M."/>
        </authorList>
    </citation>
    <scope>NUCLEOTIDE SEQUENCE [LARGE SCALE GENOMIC DNA]</scope>
    <source>
        <strain evidence="7 8">DSM 26048</strain>
    </source>
</reference>
<dbReference type="Gene3D" id="3.40.50.300">
    <property type="entry name" value="P-loop containing nucleotide triphosphate hydrolases"/>
    <property type="match status" value="1"/>
</dbReference>
<dbReference type="PANTHER" id="PTHR46743:SF2">
    <property type="entry name" value="TEICHOIC ACIDS EXPORT ATP-BINDING PROTEIN TAGH"/>
    <property type="match status" value="1"/>
</dbReference>
<dbReference type="Proteomes" id="UP001519287">
    <property type="component" value="Unassembled WGS sequence"/>
</dbReference>
<dbReference type="PROSITE" id="PS50893">
    <property type="entry name" value="ABC_TRANSPORTER_2"/>
    <property type="match status" value="1"/>
</dbReference>
<dbReference type="CDD" id="cd10147">
    <property type="entry name" value="Wzt_C-like"/>
    <property type="match status" value="1"/>
</dbReference>
<evidence type="ECO:0000256" key="5">
    <source>
        <dbReference type="ARBA" id="ARBA00022967"/>
    </source>
</evidence>
<dbReference type="InterPro" id="IPR015860">
    <property type="entry name" value="ABC_transpr_TagH-like"/>
</dbReference>
<dbReference type="SUPFAM" id="SSF52540">
    <property type="entry name" value="P-loop containing nucleoside triphosphate hydrolases"/>
    <property type="match status" value="1"/>
</dbReference>
<dbReference type="Gene3D" id="2.70.50.60">
    <property type="entry name" value="abc- transporter (atp binding component) like domain"/>
    <property type="match status" value="1"/>
</dbReference>
<evidence type="ECO:0000256" key="1">
    <source>
        <dbReference type="ARBA" id="ARBA00005417"/>
    </source>
</evidence>
<dbReference type="Pfam" id="PF00005">
    <property type="entry name" value="ABC_tran"/>
    <property type="match status" value="1"/>
</dbReference>
<keyword evidence="5" id="KW-1278">Translocase</keyword>
<comment type="caution">
    <text evidence="7">The sequence shown here is derived from an EMBL/GenBank/DDBJ whole genome shotgun (WGS) entry which is preliminary data.</text>
</comment>
<dbReference type="InterPro" id="IPR017871">
    <property type="entry name" value="ABC_transporter-like_CS"/>
</dbReference>
<dbReference type="InterPro" id="IPR003439">
    <property type="entry name" value="ABC_transporter-like_ATP-bd"/>
</dbReference>
<evidence type="ECO:0000256" key="3">
    <source>
        <dbReference type="ARBA" id="ARBA00022741"/>
    </source>
</evidence>
<dbReference type="RefSeq" id="WP_209971904.1">
    <property type="nucleotide sequence ID" value="NZ_JAGGLB010000007.1"/>
</dbReference>
<dbReference type="InterPro" id="IPR050683">
    <property type="entry name" value="Bact_Polysacc_Export_ATP-bd"/>
</dbReference>
<organism evidence="7 8">
    <name type="scientific">Paenibacillus eucommiae</name>
    <dbReference type="NCBI Taxonomy" id="1355755"/>
    <lineage>
        <taxon>Bacteria</taxon>
        <taxon>Bacillati</taxon>
        <taxon>Bacillota</taxon>
        <taxon>Bacilli</taxon>
        <taxon>Bacillales</taxon>
        <taxon>Paenibacillaceae</taxon>
        <taxon>Paenibacillus</taxon>
    </lineage>
</organism>
<keyword evidence="3" id="KW-0547">Nucleotide-binding</keyword>
<proteinExistence type="inferred from homology"/>
<protein>
    <submittedName>
        <fullName evidence="7">Teichoic acid transport system ATP-binding protein</fullName>
    </submittedName>
</protein>
<gene>
    <name evidence="7" type="ORF">J2Z66_002757</name>
</gene>
<evidence type="ECO:0000313" key="8">
    <source>
        <dbReference type="Proteomes" id="UP001519287"/>
    </source>
</evidence>
<dbReference type="InterPro" id="IPR003593">
    <property type="entry name" value="AAA+_ATPase"/>
</dbReference>
<keyword evidence="8" id="KW-1185">Reference proteome</keyword>
<keyword evidence="2" id="KW-0813">Transport</keyword>
<dbReference type="InterPro" id="IPR029439">
    <property type="entry name" value="Wzt_C"/>
</dbReference>
<evidence type="ECO:0000256" key="4">
    <source>
        <dbReference type="ARBA" id="ARBA00022840"/>
    </source>
</evidence>
<evidence type="ECO:0000256" key="2">
    <source>
        <dbReference type="ARBA" id="ARBA00022448"/>
    </source>
</evidence>
<keyword evidence="4 7" id="KW-0067">ATP-binding</keyword>
<dbReference type="InterPro" id="IPR027417">
    <property type="entry name" value="P-loop_NTPase"/>
</dbReference>
<dbReference type="SMART" id="SM00382">
    <property type="entry name" value="AAA"/>
    <property type="match status" value="1"/>
</dbReference>
<accession>A0ABS4IVP3</accession>
<dbReference type="PANTHER" id="PTHR46743">
    <property type="entry name" value="TEICHOIC ACIDS EXPORT ATP-BINDING PROTEIN TAGH"/>
    <property type="match status" value="1"/>
</dbReference>
<evidence type="ECO:0000313" key="7">
    <source>
        <dbReference type="EMBL" id="MBP1991150.1"/>
    </source>
</evidence>
<dbReference type="GO" id="GO:0005524">
    <property type="term" value="F:ATP binding"/>
    <property type="evidence" value="ECO:0007669"/>
    <property type="project" value="UniProtKB-KW"/>
</dbReference>
<dbReference type="Pfam" id="PF14524">
    <property type="entry name" value="Wzt_C"/>
    <property type="match status" value="1"/>
</dbReference>
<sequence length="425" mass="47590">MTSDIAIHLDHISKVYKLYDKPADRLKESLHLLGKKFHKEFHAVRDISFQVNKGETLGILGKNGSGKSTLLKMITGVLTPSAGKITVNGKISALLELGAGFNVDYTGLENIYLNGTIMGYSKEEMNQKLDDILSFADIGDFIHQPVKIYSSGMFARLAFAVAINVDPDILIVDEALAVGDVAFQAKCYKKFNEFREEGKTILFVSHSLDTIIQYCTRAILINKGNFIADGSPKQIVDEYKKLLVKMDGTIKPTTTGNTIHAQNALWKSSYKLNIDPTLYGDRRAEIIDFGIFDAKDCITENVLSDELISIKMRVKFNIPISNPIFAFTIKDLKGLELAGTNTLYEQYEPAEYGVNQEIIISFTQRIPFHNGNYTLSLGCTGYEQDEFVVYHRLYDIIIFQCLNSKQSVGYYDLSSNVLIESEKGE</sequence>
<name>A0ABS4IVP3_9BACL</name>
<feature type="domain" description="ABC transporter" evidence="6">
    <location>
        <begin position="7"/>
        <end position="248"/>
    </location>
</feature>
<dbReference type="PROSITE" id="PS00211">
    <property type="entry name" value="ABC_TRANSPORTER_1"/>
    <property type="match status" value="1"/>
</dbReference>
<dbReference type="EMBL" id="JAGGLB010000007">
    <property type="protein sequence ID" value="MBP1991150.1"/>
    <property type="molecule type" value="Genomic_DNA"/>
</dbReference>